<gene>
    <name evidence="2" type="ORF">I9W82_001420</name>
</gene>
<dbReference type="GeneID" id="93650049"/>
<proteinExistence type="predicted"/>
<sequence>MKLVKFISTLAFAAYVAAELTQYQFFVESDNEDINGHGIYYHNEGSVINYGFISNDTDTSSASIVTYDTDTQEFFQQITPQSKYVITNTNSVFQLSGQGEALKAPLGASGEIYFGSGVKLYAAKSYGDPVGYSDFNYGVLTRVVENGISLTIIAKEYEPA</sequence>
<dbReference type="EMBL" id="JAEOAQ010000001">
    <property type="protein sequence ID" value="KAG5422325.1"/>
    <property type="molecule type" value="Genomic_DNA"/>
</dbReference>
<dbReference type="OrthoDB" id="4018368at2759"/>
<feature type="signal peptide" evidence="1">
    <location>
        <begin position="1"/>
        <end position="18"/>
    </location>
</feature>
<reference evidence="2 3" key="1">
    <citation type="submission" date="2020-12" db="EMBL/GenBank/DDBJ databases">
        <title>Effect of drift, selection, and recombination on the evolution of hybrid genomes in Candida yeast pathogens.</title>
        <authorList>
            <person name="Mixao V."/>
            <person name="Ksiezopolska E."/>
            <person name="Saus E."/>
            <person name="Boekhout T."/>
            <person name="Gacser A."/>
            <person name="Gabaldon T."/>
        </authorList>
    </citation>
    <scope>NUCLEOTIDE SEQUENCE [LARGE SCALE GENOMIC DNA]</scope>
    <source>
        <strain evidence="2 3">BP57</strain>
    </source>
</reference>
<name>A0A8H7ZL66_9ASCO</name>
<keyword evidence="3" id="KW-1185">Reference proteome</keyword>
<dbReference type="RefSeq" id="XP_067551441.1">
    <property type="nucleotide sequence ID" value="XM_067690164.1"/>
</dbReference>
<keyword evidence="1" id="KW-0732">Signal</keyword>
<protein>
    <recommendedName>
        <fullName evidence="4">Hyphally-regulated cell wall protein N-terminal domain-containing protein</fullName>
    </recommendedName>
</protein>
<organism evidence="2 3">
    <name type="scientific">Candida metapsilosis</name>
    <dbReference type="NCBI Taxonomy" id="273372"/>
    <lineage>
        <taxon>Eukaryota</taxon>
        <taxon>Fungi</taxon>
        <taxon>Dikarya</taxon>
        <taxon>Ascomycota</taxon>
        <taxon>Saccharomycotina</taxon>
        <taxon>Pichiomycetes</taxon>
        <taxon>Debaryomycetaceae</taxon>
        <taxon>Candida/Lodderomyces clade</taxon>
        <taxon>Candida</taxon>
    </lineage>
</organism>
<evidence type="ECO:0008006" key="4">
    <source>
        <dbReference type="Google" id="ProtNLM"/>
    </source>
</evidence>
<evidence type="ECO:0000313" key="3">
    <source>
        <dbReference type="Proteomes" id="UP000669133"/>
    </source>
</evidence>
<evidence type="ECO:0000256" key="1">
    <source>
        <dbReference type="SAM" id="SignalP"/>
    </source>
</evidence>
<feature type="chain" id="PRO_5034047839" description="Hyphally-regulated cell wall protein N-terminal domain-containing protein" evidence="1">
    <location>
        <begin position="19"/>
        <end position="160"/>
    </location>
</feature>
<accession>A0A8H7ZL66</accession>
<comment type="caution">
    <text evidence="2">The sequence shown here is derived from an EMBL/GenBank/DDBJ whole genome shotgun (WGS) entry which is preliminary data.</text>
</comment>
<dbReference type="AlphaFoldDB" id="A0A8H7ZL66"/>
<dbReference type="Proteomes" id="UP000669133">
    <property type="component" value="Unassembled WGS sequence"/>
</dbReference>
<evidence type="ECO:0000313" key="2">
    <source>
        <dbReference type="EMBL" id="KAG5422325.1"/>
    </source>
</evidence>